<keyword evidence="2" id="KW-1133">Transmembrane helix</keyword>
<dbReference type="Gene3D" id="3.30.1150.10">
    <property type="match status" value="1"/>
</dbReference>
<accession>A0A2T5MJV0</accession>
<name>A0A2T5MJV0_9GAMM</name>
<feature type="region of interest" description="Disordered" evidence="1">
    <location>
        <begin position="81"/>
        <end position="141"/>
    </location>
</feature>
<dbReference type="AlphaFoldDB" id="A0A2T5MJV0"/>
<keyword evidence="2" id="KW-0812">Transmembrane</keyword>
<keyword evidence="2" id="KW-0472">Membrane</keyword>
<dbReference type="RefSeq" id="WP_107938566.1">
    <property type="nucleotide sequence ID" value="NZ_QANS01000001.1"/>
</dbReference>
<reference evidence="3 4" key="1">
    <citation type="submission" date="2018-04" db="EMBL/GenBank/DDBJ databases">
        <title>Novel species isolated from glacier.</title>
        <authorList>
            <person name="Liu Q."/>
            <person name="Xin Y.-H."/>
        </authorList>
    </citation>
    <scope>NUCLEOTIDE SEQUENCE [LARGE SCALE GENOMIC DNA]</scope>
    <source>
        <strain evidence="3 4">GT1R17</strain>
    </source>
</reference>
<evidence type="ECO:0000313" key="3">
    <source>
        <dbReference type="EMBL" id="PTU32857.1"/>
    </source>
</evidence>
<feature type="transmembrane region" description="Helical" evidence="2">
    <location>
        <begin position="29"/>
        <end position="49"/>
    </location>
</feature>
<sequence>MPHNHTRLNSETSPVFFTALPRVDADRRLNAIGATVTVLLHVSLLALMLSSAMESRSRAHASSQTQAIQVSLINEQQATEITPPQPVEPPKELSPLAPVPTPLPVPKPATQSAPTKSAAKSATTSSTAAPTSKTSNDSEEIEDVIGRIRDNWLEPPGISKTFRCRLRIDYVVGGKITAVHFLQGCGGLALDDSVKRAIWKTQSLPLLGAKRESGSLEIDFTP</sequence>
<dbReference type="EMBL" id="QANS01000001">
    <property type="protein sequence ID" value="PTU32857.1"/>
    <property type="molecule type" value="Genomic_DNA"/>
</dbReference>
<dbReference type="OrthoDB" id="7068457at2"/>
<protein>
    <recommendedName>
        <fullName evidence="5">TonB C-terminal domain-containing protein</fullName>
    </recommendedName>
</protein>
<proteinExistence type="predicted"/>
<keyword evidence="4" id="KW-1185">Reference proteome</keyword>
<evidence type="ECO:0008006" key="5">
    <source>
        <dbReference type="Google" id="ProtNLM"/>
    </source>
</evidence>
<gene>
    <name evidence="3" type="ORF">CJD38_01725</name>
</gene>
<evidence type="ECO:0000256" key="2">
    <source>
        <dbReference type="SAM" id="Phobius"/>
    </source>
</evidence>
<organism evidence="3 4">
    <name type="scientific">Stenotrophobium rhamnosiphilum</name>
    <dbReference type="NCBI Taxonomy" id="2029166"/>
    <lineage>
        <taxon>Bacteria</taxon>
        <taxon>Pseudomonadati</taxon>
        <taxon>Pseudomonadota</taxon>
        <taxon>Gammaproteobacteria</taxon>
        <taxon>Nevskiales</taxon>
        <taxon>Nevskiaceae</taxon>
        <taxon>Stenotrophobium</taxon>
    </lineage>
</organism>
<feature type="compositionally biased region" description="Low complexity" evidence="1">
    <location>
        <begin position="108"/>
        <end position="135"/>
    </location>
</feature>
<feature type="compositionally biased region" description="Pro residues" evidence="1">
    <location>
        <begin position="97"/>
        <end position="107"/>
    </location>
</feature>
<dbReference type="Proteomes" id="UP000244248">
    <property type="component" value="Unassembled WGS sequence"/>
</dbReference>
<dbReference type="SUPFAM" id="SSF74653">
    <property type="entry name" value="TolA/TonB C-terminal domain"/>
    <property type="match status" value="1"/>
</dbReference>
<evidence type="ECO:0000256" key="1">
    <source>
        <dbReference type="SAM" id="MobiDB-lite"/>
    </source>
</evidence>
<evidence type="ECO:0000313" key="4">
    <source>
        <dbReference type="Proteomes" id="UP000244248"/>
    </source>
</evidence>
<dbReference type="Pfam" id="PF13103">
    <property type="entry name" value="TonB_2"/>
    <property type="match status" value="1"/>
</dbReference>
<comment type="caution">
    <text evidence="3">The sequence shown here is derived from an EMBL/GenBank/DDBJ whole genome shotgun (WGS) entry which is preliminary data.</text>
</comment>